<dbReference type="SUPFAM" id="SSF110849">
    <property type="entry name" value="ParB/Sulfiredoxin"/>
    <property type="match status" value="1"/>
</dbReference>
<organism evidence="1">
    <name type="scientific">marine sediment metagenome</name>
    <dbReference type="NCBI Taxonomy" id="412755"/>
    <lineage>
        <taxon>unclassified sequences</taxon>
        <taxon>metagenomes</taxon>
        <taxon>ecological metagenomes</taxon>
    </lineage>
</organism>
<proteinExistence type="predicted"/>
<dbReference type="AlphaFoldDB" id="A0A0F9N674"/>
<accession>A0A0F9N674</accession>
<dbReference type="InterPro" id="IPR036086">
    <property type="entry name" value="ParB/Sulfiredoxin_sf"/>
</dbReference>
<gene>
    <name evidence="1" type="ORF">LCGC14_1006330</name>
</gene>
<evidence type="ECO:0000313" key="1">
    <source>
        <dbReference type="EMBL" id="KKN13439.1"/>
    </source>
</evidence>
<comment type="caution">
    <text evidence="1">The sequence shown here is derived from an EMBL/GenBank/DDBJ whole genome shotgun (WGS) entry which is preliminary data.</text>
</comment>
<dbReference type="EMBL" id="LAZR01003921">
    <property type="protein sequence ID" value="KKN13439.1"/>
    <property type="molecule type" value="Genomic_DNA"/>
</dbReference>
<evidence type="ECO:0008006" key="2">
    <source>
        <dbReference type="Google" id="ProtNLM"/>
    </source>
</evidence>
<protein>
    <recommendedName>
        <fullName evidence="2">ParB/Sulfiredoxin domain-containing protein</fullName>
    </recommendedName>
</protein>
<name>A0A0F9N674_9ZZZZ</name>
<sequence>MKTTSVKATSLVWDTEVYPREAIDSVNLRNIEMAIRAGADVGPIIAEKGTSRIIDGVHRWKAHRRVSGDDCMVTVEFRQYANEQELWLDVVRCNRAHGRPYTPFEKLKIVAEGKRRRIKLELIAEALSLPKQEMVRRIGRMAYLRGSGEPVVLKAGFASLAGKTITKEQAKENQHYGGMPATYYMRQVISALRAKTIDFEDHNTQELLTELRELLDEMMKLQTA</sequence>
<reference evidence="1" key="1">
    <citation type="journal article" date="2015" name="Nature">
        <title>Complex archaea that bridge the gap between prokaryotes and eukaryotes.</title>
        <authorList>
            <person name="Spang A."/>
            <person name="Saw J.H."/>
            <person name="Jorgensen S.L."/>
            <person name="Zaremba-Niedzwiedzka K."/>
            <person name="Martijn J."/>
            <person name="Lind A.E."/>
            <person name="van Eijk R."/>
            <person name="Schleper C."/>
            <person name="Guy L."/>
            <person name="Ettema T.J."/>
        </authorList>
    </citation>
    <scope>NUCLEOTIDE SEQUENCE</scope>
</reference>